<protein>
    <submittedName>
        <fullName evidence="7">Putative amino acid permease YhdG</fullName>
    </submittedName>
</protein>
<accession>A0A1V4SSH5</accession>
<feature type="transmembrane region" description="Helical" evidence="6">
    <location>
        <begin position="297"/>
        <end position="319"/>
    </location>
</feature>
<evidence type="ECO:0000313" key="8">
    <source>
        <dbReference type="Proteomes" id="UP000191448"/>
    </source>
</evidence>
<comment type="subcellular location">
    <subcellularLocation>
        <location evidence="1">Membrane</location>
        <topology evidence="1">Multi-pass membrane protein</topology>
    </subcellularLocation>
</comment>
<dbReference type="PIRSF" id="PIRSF006060">
    <property type="entry name" value="AA_transporter"/>
    <property type="match status" value="1"/>
</dbReference>
<dbReference type="PANTHER" id="PTHR43243">
    <property type="entry name" value="INNER MEMBRANE TRANSPORTER YGJI-RELATED"/>
    <property type="match status" value="1"/>
</dbReference>
<keyword evidence="2" id="KW-0813">Transport</keyword>
<dbReference type="InterPro" id="IPR002293">
    <property type="entry name" value="AA/rel_permease1"/>
</dbReference>
<dbReference type="PANTHER" id="PTHR43243:SF4">
    <property type="entry name" value="CATIONIC AMINO ACID TRANSPORTER 4"/>
    <property type="match status" value="1"/>
</dbReference>
<dbReference type="AlphaFoldDB" id="A0A1V4SSH5"/>
<feature type="transmembrane region" description="Helical" evidence="6">
    <location>
        <begin position="373"/>
        <end position="393"/>
    </location>
</feature>
<feature type="transmembrane region" description="Helical" evidence="6">
    <location>
        <begin position="60"/>
        <end position="80"/>
    </location>
</feature>
<dbReference type="Proteomes" id="UP000191448">
    <property type="component" value="Unassembled WGS sequence"/>
</dbReference>
<feature type="transmembrane region" description="Helical" evidence="6">
    <location>
        <begin position="184"/>
        <end position="204"/>
    </location>
</feature>
<dbReference type="GO" id="GO:0016020">
    <property type="term" value="C:membrane"/>
    <property type="evidence" value="ECO:0007669"/>
    <property type="project" value="UniProtKB-SubCell"/>
</dbReference>
<evidence type="ECO:0000256" key="2">
    <source>
        <dbReference type="ARBA" id="ARBA00022448"/>
    </source>
</evidence>
<feature type="transmembrane region" description="Helical" evidence="6">
    <location>
        <begin position="405"/>
        <end position="424"/>
    </location>
</feature>
<comment type="caution">
    <text evidence="7">The sequence shown here is derived from an EMBL/GenBank/DDBJ whole genome shotgun (WGS) entry which is preliminary data.</text>
</comment>
<proteinExistence type="predicted"/>
<dbReference type="EMBL" id="LTAY01000070">
    <property type="protein sequence ID" value="OPX46829.1"/>
    <property type="molecule type" value="Genomic_DNA"/>
</dbReference>
<dbReference type="GO" id="GO:0015171">
    <property type="term" value="F:amino acid transmembrane transporter activity"/>
    <property type="evidence" value="ECO:0007669"/>
    <property type="project" value="TreeGrafter"/>
</dbReference>
<feature type="transmembrane region" description="Helical" evidence="6">
    <location>
        <begin position="210"/>
        <end position="232"/>
    </location>
</feature>
<feature type="transmembrane region" description="Helical" evidence="6">
    <location>
        <begin position="349"/>
        <end position="367"/>
    </location>
</feature>
<feature type="transmembrane region" description="Helical" evidence="6">
    <location>
        <begin position="253"/>
        <end position="277"/>
    </location>
</feature>
<evidence type="ECO:0000313" key="7">
    <source>
        <dbReference type="EMBL" id="OPX46829.1"/>
    </source>
</evidence>
<evidence type="ECO:0000256" key="4">
    <source>
        <dbReference type="ARBA" id="ARBA00022989"/>
    </source>
</evidence>
<gene>
    <name evidence="7" type="primary">yhdG_3</name>
    <name evidence="7" type="ORF">CLTHE_26500</name>
</gene>
<feature type="transmembrane region" description="Helical" evidence="6">
    <location>
        <begin position="430"/>
        <end position="448"/>
    </location>
</feature>
<feature type="transmembrane region" description="Helical" evidence="6">
    <location>
        <begin position="153"/>
        <end position="172"/>
    </location>
</feature>
<dbReference type="OrthoDB" id="9762947at2"/>
<evidence type="ECO:0000256" key="5">
    <source>
        <dbReference type="ARBA" id="ARBA00023136"/>
    </source>
</evidence>
<name>A0A1V4SSH5_9CLOT</name>
<keyword evidence="3 6" id="KW-0812">Transmembrane</keyword>
<feature type="transmembrane region" description="Helical" evidence="6">
    <location>
        <begin position="30"/>
        <end position="54"/>
    </location>
</feature>
<keyword evidence="4 6" id="KW-1133">Transmembrane helix</keyword>
<dbReference type="RefSeq" id="WP_080023852.1">
    <property type="nucleotide sequence ID" value="NZ_LTAY01000070.1"/>
</dbReference>
<reference evidence="7 8" key="1">
    <citation type="submission" date="2016-02" db="EMBL/GenBank/DDBJ databases">
        <title>Genome sequence of Clostridium thermobutyricum DSM 4928.</title>
        <authorList>
            <person name="Poehlein A."/>
            <person name="Daniel R."/>
        </authorList>
    </citation>
    <scope>NUCLEOTIDE SEQUENCE [LARGE SCALE GENOMIC DNA]</scope>
    <source>
        <strain evidence="7 8">DSM 4928</strain>
    </source>
</reference>
<evidence type="ECO:0000256" key="6">
    <source>
        <dbReference type="SAM" id="Phobius"/>
    </source>
</evidence>
<sequence>MNIFRKQNVNDVISDSNKSNKKRTLKTLDLTLMSIGAVIGTGVLVLPGVVAATLAGPGEILSFIIAGIASIFVVLCYSEFASSIPSSGGSYTYVYVSLGEIFGYIVGVSVIFGYVLALGLVSNGWSDYLNSFLEIFNISLPIAISKIPSNGGIINLPAVLITLFIMYILSLGGNESKLFNNIIVILKVLVIVIFVLVGVFYIDIDNLTPFFPMGISGVISGASVLFLAYTGFDVTASAAEETINPQKTLPRALILSIIACAIIYCIVSFVLTGMVPYKDLNQGDALAYALLQVGHHLASSILSIGAILGILAIIFAIGFGNSRILSALSSDGLIPKVFSKQNKHAVPNVSLWTIGIIGAILSGFVQLDSLANASTLALLFVYLMVSLSVIVFRKTNPDFKRGFRTPFVPLIPILAILSCGFLMVSLPFSTWIYFIIFIVVAIIFYFIYSIKNSNLNKK</sequence>
<keyword evidence="5 6" id="KW-0472">Membrane</keyword>
<evidence type="ECO:0000256" key="1">
    <source>
        <dbReference type="ARBA" id="ARBA00004141"/>
    </source>
</evidence>
<evidence type="ECO:0000256" key="3">
    <source>
        <dbReference type="ARBA" id="ARBA00022692"/>
    </source>
</evidence>
<dbReference type="Pfam" id="PF13520">
    <property type="entry name" value="AA_permease_2"/>
    <property type="match status" value="1"/>
</dbReference>
<feature type="transmembrane region" description="Helical" evidence="6">
    <location>
        <begin position="101"/>
        <end position="121"/>
    </location>
</feature>
<dbReference type="Gene3D" id="1.20.1740.10">
    <property type="entry name" value="Amino acid/polyamine transporter I"/>
    <property type="match status" value="1"/>
</dbReference>
<organism evidence="7 8">
    <name type="scientific">Clostridium thermobutyricum DSM 4928</name>
    <dbReference type="NCBI Taxonomy" id="1121339"/>
    <lineage>
        <taxon>Bacteria</taxon>
        <taxon>Bacillati</taxon>
        <taxon>Bacillota</taxon>
        <taxon>Clostridia</taxon>
        <taxon>Eubacteriales</taxon>
        <taxon>Clostridiaceae</taxon>
        <taxon>Clostridium</taxon>
    </lineage>
</organism>